<evidence type="ECO:0000256" key="1">
    <source>
        <dbReference type="SAM" id="MobiDB-lite"/>
    </source>
</evidence>
<dbReference type="InterPro" id="IPR037197">
    <property type="entry name" value="WWE_dom_sf"/>
</dbReference>
<evidence type="ECO:0000313" key="4">
    <source>
        <dbReference type="Proteomes" id="UP001189429"/>
    </source>
</evidence>
<accession>A0ABN9VX30</accession>
<proteinExistence type="predicted"/>
<name>A0ABN9VX30_9DINO</name>
<feature type="compositionally biased region" description="Low complexity" evidence="1">
    <location>
        <begin position="17"/>
        <end position="26"/>
    </location>
</feature>
<dbReference type="EMBL" id="CAUYUJ010017823">
    <property type="protein sequence ID" value="CAK0878189.1"/>
    <property type="molecule type" value="Genomic_DNA"/>
</dbReference>
<dbReference type="SUPFAM" id="SSF117839">
    <property type="entry name" value="WWE domain"/>
    <property type="match status" value="1"/>
</dbReference>
<keyword evidence="4" id="KW-1185">Reference proteome</keyword>
<protein>
    <recommendedName>
        <fullName evidence="2">WWE domain-containing protein</fullName>
    </recommendedName>
</protein>
<feature type="non-terminal residue" evidence="3">
    <location>
        <position position="1"/>
    </location>
</feature>
<dbReference type="Proteomes" id="UP001189429">
    <property type="component" value="Unassembled WGS sequence"/>
</dbReference>
<organism evidence="3 4">
    <name type="scientific">Prorocentrum cordatum</name>
    <dbReference type="NCBI Taxonomy" id="2364126"/>
    <lineage>
        <taxon>Eukaryota</taxon>
        <taxon>Sar</taxon>
        <taxon>Alveolata</taxon>
        <taxon>Dinophyceae</taxon>
        <taxon>Prorocentrales</taxon>
        <taxon>Prorocentraceae</taxon>
        <taxon>Prorocentrum</taxon>
    </lineage>
</organism>
<evidence type="ECO:0000313" key="3">
    <source>
        <dbReference type="EMBL" id="CAK0878189.1"/>
    </source>
</evidence>
<dbReference type="Pfam" id="PF02825">
    <property type="entry name" value="WWE"/>
    <property type="match status" value="1"/>
</dbReference>
<sequence>ATPPVSPAGGGSPPKSPSHQPGSSPSMQAEASKEKTAIVPALKPPTHQDSLGRSPRGRSGRRSRDIVEKKWQWKHRTGWRDYGADVSAEIERAFQTGDSKARLKSGKKGNQPMEIFFAGGTISGGDTWCGIELPCDTEPFYVDMLQYDASSGSKRGVQRVGPDPWWQRALRGVRTYVRAWETGRPRRENYDTWCHRDSALRSASEPADETTSLFHEAALFKRSGRFQAIARSKYFKTWATILVGANAVWQAVELDCNPAVMLSDADIGFQIVEHSFCALFALEILAWAGEARRSARRWIDSCYSCELDTR</sequence>
<feature type="domain" description="WWE" evidence="2">
    <location>
        <begin position="70"/>
        <end position="118"/>
    </location>
</feature>
<reference evidence="3" key="1">
    <citation type="submission" date="2023-10" db="EMBL/GenBank/DDBJ databases">
        <authorList>
            <person name="Chen Y."/>
            <person name="Shah S."/>
            <person name="Dougan E. K."/>
            <person name="Thang M."/>
            <person name="Chan C."/>
        </authorList>
    </citation>
    <scope>NUCLEOTIDE SEQUENCE [LARGE SCALE GENOMIC DNA]</scope>
</reference>
<dbReference type="Gene3D" id="3.30.720.50">
    <property type="match status" value="1"/>
</dbReference>
<comment type="caution">
    <text evidence="3">The sequence shown here is derived from an EMBL/GenBank/DDBJ whole genome shotgun (WGS) entry which is preliminary data.</text>
</comment>
<feature type="region of interest" description="Disordered" evidence="1">
    <location>
        <begin position="1"/>
        <end position="65"/>
    </location>
</feature>
<gene>
    <name evidence="3" type="ORF">PCOR1329_LOCUS62037</name>
</gene>
<dbReference type="InterPro" id="IPR004170">
    <property type="entry name" value="WWE_dom"/>
</dbReference>
<evidence type="ECO:0000259" key="2">
    <source>
        <dbReference type="Pfam" id="PF02825"/>
    </source>
</evidence>